<keyword evidence="3" id="KW-0539">Nucleus</keyword>
<comment type="similarity">
    <text evidence="2">Belongs to the SPP2 family.</text>
</comment>
<dbReference type="GO" id="GO:0005681">
    <property type="term" value="C:spliceosomal complex"/>
    <property type="evidence" value="ECO:0007669"/>
    <property type="project" value="TreeGrafter"/>
</dbReference>
<feature type="compositionally biased region" description="Basic and acidic residues" evidence="4">
    <location>
        <begin position="222"/>
        <end position="232"/>
    </location>
</feature>
<sequence>MSRLPLQSKAIRPKFQNRRAIFGGDEDEEEQVNDERVLAIEDNQIKEAEPKKEVKPLSISPLPNVDWRAKVLGQTTTSFGLQIQTKKTLQVVHSNGNLDTVTQTEVTSDAMQSEPVQKTLEERAMEAIIKESLGEDEEEDSGPKKVIPMNETIVFREDVENRPDETSMEDYENIPVDEFGAALLRGLGWSEGEGIGRNRKNSPAPPPPPVKQREALLGLGAKPEEVDTQDRRQKAKNR</sequence>
<dbReference type="OrthoDB" id="5577072at2759"/>
<reference evidence="6 7" key="1">
    <citation type="journal article" date="2018" name="G3 (Bethesda)">
        <title>Phylogenetic and Phylogenomic Definition of Rhizopus Species.</title>
        <authorList>
            <person name="Gryganskyi A.P."/>
            <person name="Golan J."/>
            <person name="Dolatabadi S."/>
            <person name="Mondo S."/>
            <person name="Robb S."/>
            <person name="Idnurm A."/>
            <person name="Muszewska A."/>
            <person name="Steczkiewicz K."/>
            <person name="Masonjones S."/>
            <person name="Liao H.L."/>
            <person name="Gajdeczka M.T."/>
            <person name="Anike F."/>
            <person name="Vuek A."/>
            <person name="Anishchenko I.M."/>
            <person name="Voigt K."/>
            <person name="de Hoog G.S."/>
            <person name="Smith M.E."/>
            <person name="Heitman J."/>
            <person name="Vilgalys R."/>
            <person name="Stajich J.E."/>
        </authorList>
    </citation>
    <scope>NUCLEOTIDE SEQUENCE [LARGE SCALE GENOMIC DNA]</scope>
    <source>
        <strain evidence="6 7">LSU 92-RS-03</strain>
    </source>
</reference>
<feature type="non-terminal residue" evidence="6">
    <location>
        <position position="238"/>
    </location>
</feature>
<protein>
    <recommendedName>
        <fullName evidence="5">G-patch domain-containing protein</fullName>
    </recommendedName>
</protein>
<dbReference type="InterPro" id="IPR026822">
    <property type="entry name" value="Spp2/MOS2_G-patch"/>
</dbReference>
<dbReference type="Proteomes" id="UP000253551">
    <property type="component" value="Unassembled WGS sequence"/>
</dbReference>
<evidence type="ECO:0000259" key="5">
    <source>
        <dbReference type="PROSITE" id="PS50174"/>
    </source>
</evidence>
<comment type="caution">
    <text evidence="6">The sequence shown here is derived from an EMBL/GenBank/DDBJ whole genome shotgun (WGS) entry which is preliminary data.</text>
</comment>
<gene>
    <name evidence="6" type="ORF">CU098_002333</name>
</gene>
<keyword evidence="7" id="KW-1185">Reference proteome</keyword>
<proteinExistence type="inferred from homology"/>
<comment type="subcellular location">
    <subcellularLocation>
        <location evidence="1">Nucleus</location>
    </subcellularLocation>
</comment>
<dbReference type="InterPro" id="IPR000467">
    <property type="entry name" value="G_patch_dom"/>
</dbReference>
<dbReference type="EMBL" id="PJQM01008035">
    <property type="protein sequence ID" value="RCH77491.1"/>
    <property type="molecule type" value="Genomic_DNA"/>
</dbReference>
<dbReference type="AlphaFoldDB" id="A0A367IIZ1"/>
<evidence type="ECO:0000256" key="2">
    <source>
        <dbReference type="ARBA" id="ARBA00008576"/>
    </source>
</evidence>
<evidence type="ECO:0000313" key="6">
    <source>
        <dbReference type="EMBL" id="RCH77491.1"/>
    </source>
</evidence>
<feature type="region of interest" description="Disordered" evidence="4">
    <location>
        <begin position="190"/>
        <end position="238"/>
    </location>
</feature>
<evidence type="ECO:0000256" key="1">
    <source>
        <dbReference type="ARBA" id="ARBA00004123"/>
    </source>
</evidence>
<dbReference type="PANTHER" id="PTHR15818">
    <property type="entry name" value="G PATCH AND KOW-CONTAINING"/>
    <property type="match status" value="1"/>
</dbReference>
<evidence type="ECO:0000313" key="7">
    <source>
        <dbReference type="Proteomes" id="UP000253551"/>
    </source>
</evidence>
<organism evidence="6 7">
    <name type="scientific">Rhizopus stolonifer</name>
    <name type="common">Rhizopus nigricans</name>
    <dbReference type="NCBI Taxonomy" id="4846"/>
    <lineage>
        <taxon>Eukaryota</taxon>
        <taxon>Fungi</taxon>
        <taxon>Fungi incertae sedis</taxon>
        <taxon>Mucoromycota</taxon>
        <taxon>Mucoromycotina</taxon>
        <taxon>Mucoromycetes</taxon>
        <taxon>Mucorales</taxon>
        <taxon>Mucorineae</taxon>
        <taxon>Rhizopodaceae</taxon>
        <taxon>Rhizopus</taxon>
    </lineage>
</organism>
<evidence type="ECO:0000256" key="4">
    <source>
        <dbReference type="SAM" id="MobiDB-lite"/>
    </source>
</evidence>
<feature type="domain" description="G-patch" evidence="5">
    <location>
        <begin position="176"/>
        <end position="224"/>
    </location>
</feature>
<dbReference type="PANTHER" id="PTHR15818:SF2">
    <property type="entry name" value="G-PATCH DOMAIN AND KOW MOTIFS-CONTAINING PROTEIN"/>
    <property type="match status" value="1"/>
</dbReference>
<dbReference type="GO" id="GO:0000398">
    <property type="term" value="P:mRNA splicing, via spliceosome"/>
    <property type="evidence" value="ECO:0007669"/>
    <property type="project" value="InterPro"/>
</dbReference>
<name>A0A367IIZ1_RHIST</name>
<accession>A0A367IIZ1</accession>
<dbReference type="STRING" id="4846.A0A367IIZ1"/>
<dbReference type="GO" id="GO:0003676">
    <property type="term" value="F:nucleic acid binding"/>
    <property type="evidence" value="ECO:0007669"/>
    <property type="project" value="InterPro"/>
</dbReference>
<dbReference type="PROSITE" id="PS50174">
    <property type="entry name" value="G_PATCH"/>
    <property type="match status" value="1"/>
</dbReference>
<dbReference type="Pfam" id="PF12656">
    <property type="entry name" value="G-patch_2"/>
    <property type="match status" value="1"/>
</dbReference>
<evidence type="ECO:0000256" key="3">
    <source>
        <dbReference type="ARBA" id="ARBA00023242"/>
    </source>
</evidence>
<dbReference type="InterPro" id="IPR045166">
    <property type="entry name" value="Spp2-like"/>
</dbReference>